<name>A0AAD9S3G5_PHOAM</name>
<dbReference type="AlphaFoldDB" id="A0AAD9S3G5"/>
<dbReference type="InterPro" id="IPR011333">
    <property type="entry name" value="SKP1/BTB/POZ_sf"/>
</dbReference>
<reference evidence="1" key="1">
    <citation type="submission" date="2023-06" db="EMBL/GenBank/DDBJ databases">
        <authorList>
            <person name="Noh H."/>
        </authorList>
    </citation>
    <scope>NUCLEOTIDE SEQUENCE</scope>
    <source>
        <strain evidence="1">DUCC20226</strain>
    </source>
</reference>
<keyword evidence="2" id="KW-1185">Reference proteome</keyword>
<dbReference type="Gene3D" id="3.30.710.10">
    <property type="entry name" value="Potassium Channel Kv1.1, Chain A"/>
    <property type="match status" value="1"/>
</dbReference>
<dbReference type="Proteomes" id="UP001265746">
    <property type="component" value="Unassembled WGS sequence"/>
</dbReference>
<protein>
    <recommendedName>
        <fullName evidence="3">BTB domain-containing protein</fullName>
    </recommendedName>
</protein>
<evidence type="ECO:0000313" key="1">
    <source>
        <dbReference type="EMBL" id="KAK2598387.1"/>
    </source>
</evidence>
<comment type="caution">
    <text evidence="1">The sequence shown here is derived from an EMBL/GenBank/DDBJ whole genome shotgun (WGS) entry which is preliminary data.</text>
</comment>
<accession>A0AAD9S3G5</accession>
<evidence type="ECO:0000313" key="2">
    <source>
        <dbReference type="Proteomes" id="UP001265746"/>
    </source>
</evidence>
<evidence type="ECO:0008006" key="3">
    <source>
        <dbReference type="Google" id="ProtNLM"/>
    </source>
</evidence>
<gene>
    <name evidence="1" type="ORF">N8I77_011807</name>
</gene>
<proteinExistence type="predicted"/>
<organism evidence="1 2">
    <name type="scientific">Phomopsis amygdali</name>
    <name type="common">Fusicoccum amygdali</name>
    <dbReference type="NCBI Taxonomy" id="1214568"/>
    <lineage>
        <taxon>Eukaryota</taxon>
        <taxon>Fungi</taxon>
        <taxon>Dikarya</taxon>
        <taxon>Ascomycota</taxon>
        <taxon>Pezizomycotina</taxon>
        <taxon>Sordariomycetes</taxon>
        <taxon>Sordariomycetidae</taxon>
        <taxon>Diaporthales</taxon>
        <taxon>Diaporthaceae</taxon>
        <taxon>Diaporthe</taxon>
    </lineage>
</organism>
<sequence length="289" mass="32575">MDTSPPKKKAKLEDDSVTTGLDVKNNPIHIDPNGNLKLIVGPAAVQMHVDANALRRSSKVFDRMLFGGLREAHQTDEWTVELPEDDPEALRVIFHAAHANFRDLPPTLSLSQLYYITVMADKYGMIGTLQPWMANWTSAETHPELWTSEDENETSREDLQRLCVLYYQGLPQQFYEILLRVLIKTKSNSSCKLLYSTGFAGDGKGSSSDSHEWAEFTLLPFGLLSKPSITSVRSFVCLLKNPSQEMWNTSDANQFSTYSMAWILCSSRAQRRTAVLVSIAAAVRQRWDL</sequence>
<dbReference type="EMBL" id="JAUJFL010000008">
    <property type="protein sequence ID" value="KAK2598387.1"/>
    <property type="molecule type" value="Genomic_DNA"/>
</dbReference>